<evidence type="ECO:0000256" key="1">
    <source>
        <dbReference type="SAM" id="SignalP"/>
    </source>
</evidence>
<dbReference type="OrthoDB" id="7354657at2"/>
<proteinExistence type="predicted"/>
<dbReference type="Gene3D" id="3.30.70.2050">
    <property type="match status" value="1"/>
</dbReference>
<keyword evidence="1" id="KW-0732">Signal</keyword>
<reference evidence="2 3" key="1">
    <citation type="submission" date="2018-06" db="EMBL/GenBank/DDBJ databases">
        <title>Genomic Encyclopedia of Type Strains, Phase III (KMG-III): the genomes of soil and plant-associated and newly described type strains.</title>
        <authorList>
            <person name="Whitman W."/>
        </authorList>
    </citation>
    <scope>NUCLEOTIDE SEQUENCE [LARGE SCALE GENOMIC DNA]</scope>
    <source>
        <strain evidence="2 3">JA737</strain>
    </source>
</reference>
<evidence type="ECO:0000313" key="2">
    <source>
        <dbReference type="EMBL" id="PYF07748.1"/>
    </source>
</evidence>
<keyword evidence="3" id="KW-1185">Reference proteome</keyword>
<dbReference type="RefSeq" id="WP_110806826.1">
    <property type="nucleotide sequence ID" value="NZ_QJTK01000016.1"/>
</dbReference>
<feature type="signal peptide" evidence="1">
    <location>
        <begin position="1"/>
        <end position="18"/>
    </location>
</feature>
<dbReference type="PANTHER" id="PTHR41247">
    <property type="entry name" value="HTH-TYPE TRANSCRIPTIONAL REPRESSOR YCNK"/>
    <property type="match status" value="1"/>
</dbReference>
<accession>A0A318TXK8</accession>
<sequence length="186" mass="20010">MKRLLLALCLLAACREEAAIPQPVSLTEEAVGYFCQMNILDHGGPKAQVHLQEHPGKPLFFSQVRDVVAYLRMPEKDGEVLATYVTDMGAGDWAQPGTLAWISAQSAIYVVGSSRLGGMEQPEFVPFSQDKDAQAFIAQFGGQAMKLADIPASALGTSEPEALAADDTNYSGRLKAHDHSKMKGGM</sequence>
<dbReference type="Gene3D" id="3.30.70.2060">
    <property type="match status" value="1"/>
</dbReference>
<evidence type="ECO:0000313" key="3">
    <source>
        <dbReference type="Proteomes" id="UP000247727"/>
    </source>
</evidence>
<dbReference type="EMBL" id="QJTK01000016">
    <property type="protein sequence ID" value="PYF07748.1"/>
    <property type="molecule type" value="Genomic_DNA"/>
</dbReference>
<dbReference type="AlphaFoldDB" id="A0A318TXK8"/>
<dbReference type="Pfam" id="PF05573">
    <property type="entry name" value="NosL"/>
    <property type="match status" value="1"/>
</dbReference>
<dbReference type="SUPFAM" id="SSF160387">
    <property type="entry name" value="NosL/MerB-like"/>
    <property type="match status" value="1"/>
</dbReference>
<name>A0A318TXK8_9RHOB</name>
<comment type="caution">
    <text evidence="2">The sequence shown here is derived from an EMBL/GenBank/DDBJ whole genome shotgun (WGS) entry which is preliminary data.</text>
</comment>
<organism evidence="2 3">
    <name type="scientific">Rhodobacter viridis</name>
    <dbReference type="NCBI Taxonomy" id="1054202"/>
    <lineage>
        <taxon>Bacteria</taxon>
        <taxon>Pseudomonadati</taxon>
        <taxon>Pseudomonadota</taxon>
        <taxon>Alphaproteobacteria</taxon>
        <taxon>Rhodobacterales</taxon>
        <taxon>Rhodobacter group</taxon>
        <taxon>Rhodobacter</taxon>
    </lineage>
</organism>
<feature type="chain" id="PRO_5016248542" evidence="1">
    <location>
        <begin position="19"/>
        <end position="186"/>
    </location>
</feature>
<dbReference type="PANTHER" id="PTHR41247:SF1">
    <property type="entry name" value="HTH-TYPE TRANSCRIPTIONAL REPRESSOR YCNK"/>
    <property type="match status" value="1"/>
</dbReference>
<gene>
    <name evidence="2" type="ORF">C8J30_11674</name>
</gene>
<protein>
    <submittedName>
        <fullName evidence="2">Copper chaperone NosL</fullName>
    </submittedName>
</protein>
<dbReference type="InterPro" id="IPR008719">
    <property type="entry name" value="N2O_reductase_NosL"/>
</dbReference>
<dbReference type="Proteomes" id="UP000247727">
    <property type="component" value="Unassembled WGS sequence"/>
</dbReference>